<gene>
    <name evidence="1" type="ORF">RhiirA4_481196</name>
</gene>
<dbReference type="VEuPathDB" id="FungiDB:RhiirFUN_011198"/>
<dbReference type="EMBL" id="LLXI01003247">
    <property type="protein sequence ID" value="PKY58895.1"/>
    <property type="molecule type" value="Genomic_DNA"/>
</dbReference>
<protein>
    <submittedName>
        <fullName evidence="1">Uncharacterized protein</fullName>
    </submittedName>
</protein>
<reference evidence="1 2" key="1">
    <citation type="submission" date="2015-10" db="EMBL/GenBank/DDBJ databases">
        <title>Genome analyses suggest a sexual origin of heterokaryosis in a supposedly ancient asexual fungus.</title>
        <authorList>
            <person name="Ropars J."/>
            <person name="Sedzielewska K."/>
            <person name="Noel J."/>
            <person name="Charron P."/>
            <person name="Farinelli L."/>
            <person name="Marton T."/>
            <person name="Kruger M."/>
            <person name="Pelin A."/>
            <person name="Brachmann A."/>
            <person name="Corradi N."/>
        </authorList>
    </citation>
    <scope>NUCLEOTIDE SEQUENCE [LARGE SCALE GENOMIC DNA]</scope>
    <source>
        <strain evidence="1 2">A4</strain>
    </source>
</reference>
<evidence type="ECO:0000313" key="1">
    <source>
        <dbReference type="EMBL" id="PKY58895.1"/>
    </source>
</evidence>
<dbReference type="AlphaFoldDB" id="A0A2I1HJ33"/>
<evidence type="ECO:0000313" key="2">
    <source>
        <dbReference type="Proteomes" id="UP000234323"/>
    </source>
</evidence>
<organism evidence="1 2">
    <name type="scientific">Rhizophagus irregularis</name>
    <dbReference type="NCBI Taxonomy" id="588596"/>
    <lineage>
        <taxon>Eukaryota</taxon>
        <taxon>Fungi</taxon>
        <taxon>Fungi incertae sedis</taxon>
        <taxon>Mucoromycota</taxon>
        <taxon>Glomeromycotina</taxon>
        <taxon>Glomeromycetes</taxon>
        <taxon>Glomerales</taxon>
        <taxon>Glomeraceae</taxon>
        <taxon>Rhizophagus</taxon>
    </lineage>
</organism>
<dbReference type="Proteomes" id="UP000234323">
    <property type="component" value="Unassembled WGS sequence"/>
</dbReference>
<keyword evidence="2" id="KW-1185">Reference proteome</keyword>
<proteinExistence type="predicted"/>
<accession>A0A2I1HJ33</accession>
<comment type="caution">
    <text evidence="1">The sequence shown here is derived from an EMBL/GenBank/DDBJ whole genome shotgun (WGS) entry which is preliminary data.</text>
</comment>
<sequence length="164" mass="19848">MKIKRFKYSPKRNNLPLNIRQMYNQIYQLNSHIALLKERLCLFQTTNNNNLKGNNNLNTLDLIITFNHHWDRKKMWIIKLLNEQTIQFDHTNFNQIISNIDQVDYAIYTIKNLIQHIKAKLSKEKSAWDLNQIQHYIERRNDDLKSNQKRMLTPFSKKTRGKLH</sequence>
<name>A0A2I1HJ33_9GLOM</name>